<name>A0A0G0ASM6_9BACT</name>
<evidence type="ECO:0000313" key="2">
    <source>
        <dbReference type="EMBL" id="KKP29715.1"/>
    </source>
</evidence>
<sequence length="691" mass="75929">MRSHLFHFIIISLFFTISPSLVWAQPSPTPLPTPTQTQETNNPCDNIGKGSVYPPNSECFPEVEKIERQINLYPLSCIGAPEVTYTDTYTGFTPPTVVSVPVYHNLSDATLGGYGPDLTTMINSATPDNLAKVYLFSGLFDKPFYSLEETPREAWRTYWRLLTAKQQANVKAAYLDAINSQQKNVFWHYYDENGNDHETNAQSLRGSLPGCLRSVPVCDEFSEEYLDLSESTQDKYDSLQPYDFDNLRGYIVQGSQVARENLPYLEAVLSGISGERGLFSHLTPSWTVANPENLPTTTNEGSLISQVIARAAGVTCAIPQKAYGLPAPKTYPTISTITQVVSVPVTATEISTEPDECVGLFYFCSYYSSQFSCVSNGCTWNRGETTFELTGTAMGQPLAVLNNPKVDQITDMVLGNPDKNIPSFFKMLLPDFAQVPDKSMINAPTVQNTTIPQATVHGPSNIWRENNLAQDSMQILQNCWAVPASIQRSSKCSSTRVEIGPFECPTDCNPGITDASTAMGLETTFIDLATRWLGVGHPRVENFATVVNSAVAAGVDPVFALTIWLNESNASNYEGICERLGGGDLSSGYCTRILDFGINLDAIASNPSTGEYHFEEQLSHFLGLPGYYASACATQIEESQCPMRNFMAMFLTGSCEPSSASDGYMNHIKMLYEEWLAPGLNFPCYPTATVQ</sequence>
<gene>
    <name evidence="2" type="ORF">UR19_C0009G0002</name>
</gene>
<dbReference type="Proteomes" id="UP000034934">
    <property type="component" value="Unassembled WGS sequence"/>
</dbReference>
<proteinExistence type="predicted"/>
<evidence type="ECO:0000313" key="3">
    <source>
        <dbReference type="Proteomes" id="UP000034934"/>
    </source>
</evidence>
<organism evidence="2 3">
    <name type="scientific">Candidatus Nomurabacteria bacterium GW2011_GWF1_31_48</name>
    <dbReference type="NCBI Taxonomy" id="1618767"/>
    <lineage>
        <taxon>Bacteria</taxon>
        <taxon>Candidatus Nomuraibacteriota</taxon>
    </lineage>
</organism>
<keyword evidence="1" id="KW-0732">Signal</keyword>
<reference evidence="2 3" key="1">
    <citation type="journal article" date="2015" name="Nature">
        <title>rRNA introns, odd ribosomes, and small enigmatic genomes across a large radiation of phyla.</title>
        <authorList>
            <person name="Brown C.T."/>
            <person name="Hug L.A."/>
            <person name="Thomas B.C."/>
            <person name="Sharon I."/>
            <person name="Castelle C.J."/>
            <person name="Singh A."/>
            <person name="Wilkins M.J."/>
            <person name="Williams K.H."/>
            <person name="Banfield J.F."/>
        </authorList>
    </citation>
    <scope>NUCLEOTIDE SEQUENCE [LARGE SCALE GENOMIC DNA]</scope>
</reference>
<dbReference type="EMBL" id="LBOG01000009">
    <property type="protein sequence ID" value="KKP29715.1"/>
    <property type="molecule type" value="Genomic_DNA"/>
</dbReference>
<protein>
    <submittedName>
        <fullName evidence="2">Uncharacterized protein</fullName>
    </submittedName>
</protein>
<feature type="chain" id="PRO_5002531339" evidence="1">
    <location>
        <begin position="25"/>
        <end position="691"/>
    </location>
</feature>
<feature type="signal peptide" evidence="1">
    <location>
        <begin position="1"/>
        <end position="24"/>
    </location>
</feature>
<comment type="caution">
    <text evidence="2">The sequence shown here is derived from an EMBL/GenBank/DDBJ whole genome shotgun (WGS) entry which is preliminary data.</text>
</comment>
<accession>A0A0G0ASM6</accession>
<evidence type="ECO:0000256" key="1">
    <source>
        <dbReference type="SAM" id="SignalP"/>
    </source>
</evidence>
<dbReference type="AlphaFoldDB" id="A0A0G0ASM6"/>